<dbReference type="Gene3D" id="3.30.450.20">
    <property type="entry name" value="PAS domain"/>
    <property type="match status" value="3"/>
</dbReference>
<dbReference type="SMART" id="SM00086">
    <property type="entry name" value="PAC"/>
    <property type="match status" value="3"/>
</dbReference>
<dbReference type="InterPro" id="IPR000014">
    <property type="entry name" value="PAS"/>
</dbReference>
<gene>
    <name evidence="3" type="ORF">ATL31_2286</name>
</gene>
<comment type="caution">
    <text evidence="3">The sequence shown here is derived from an EMBL/GenBank/DDBJ whole genome shotgun (WGS) entry which is preliminary data.</text>
</comment>
<dbReference type="Pfam" id="PF13185">
    <property type="entry name" value="GAF_2"/>
    <property type="match status" value="1"/>
</dbReference>
<dbReference type="InterPro" id="IPR001610">
    <property type="entry name" value="PAC"/>
</dbReference>
<dbReference type="PROSITE" id="PS50112">
    <property type="entry name" value="PAS"/>
    <property type="match status" value="1"/>
</dbReference>
<evidence type="ECO:0000259" key="1">
    <source>
        <dbReference type="PROSITE" id="PS50112"/>
    </source>
</evidence>
<dbReference type="GO" id="GO:0006355">
    <property type="term" value="P:regulation of DNA-templated transcription"/>
    <property type="evidence" value="ECO:0007669"/>
    <property type="project" value="InterPro"/>
</dbReference>
<dbReference type="InterPro" id="IPR003018">
    <property type="entry name" value="GAF"/>
</dbReference>
<keyword evidence="4" id="KW-1185">Reference proteome</keyword>
<feature type="domain" description="PAC" evidence="2">
    <location>
        <begin position="462"/>
        <end position="514"/>
    </location>
</feature>
<name>A0A2N3YKS4_9MICO</name>
<dbReference type="InterPro" id="IPR029016">
    <property type="entry name" value="GAF-like_dom_sf"/>
</dbReference>
<dbReference type="SUPFAM" id="SSF55785">
    <property type="entry name" value="PYP-like sensor domain (PAS domain)"/>
    <property type="match status" value="3"/>
</dbReference>
<feature type="domain" description="PAS" evidence="1">
    <location>
        <begin position="387"/>
        <end position="460"/>
    </location>
</feature>
<reference evidence="3 4" key="1">
    <citation type="submission" date="2017-12" db="EMBL/GenBank/DDBJ databases">
        <title>Sequencing the genomes of 1000 Actinobacteria strains.</title>
        <authorList>
            <person name="Klenk H.-P."/>
        </authorList>
    </citation>
    <scope>NUCLEOTIDE SEQUENCE [LARGE SCALE GENOMIC DNA]</scope>
    <source>
        <strain evidence="3 4">DSM 12806</strain>
    </source>
</reference>
<dbReference type="SMART" id="SM00065">
    <property type="entry name" value="GAF"/>
    <property type="match status" value="1"/>
</dbReference>
<proteinExistence type="predicted"/>
<sequence>MAVYGAEGPFDDWASRPGAVASSLTHRLSIAVYVAEPGPVGRWLHVSPAIHEVLGVSPTAILEDPTLWNSLLHPDDREALIGSEVVLEPDTRARTDYRVIRPDGRVVWLLDDAVIGLDAAGRPVMDGYLVDITSQRRAERMMAAQARVVEGLTGRTPLREVLVGLPEACVESASAVACVVEVGDARLVALRSDADSVPRLGATLSADTPLPDSEATGRVTLHYAPGVVPPADDRAVPEWAVGLVSLAATRLAERERAELMTAQLAATLESTVDGILVVDRHDRVVGHNTRFARMWDLDPAVLAAGDTAAVTGAILDRLEDPAAFLAAVQHLAGNPEETSVDELRTRDGRELERYSLPQRIDGHPVGRVWSFRDVTETRRLQAEVREREASLDRLVSQVKDYAILNLDAEGRVASWNEGAARILRHAESAVLGMSYEVFFPDDAPEFGRADRLLQLALTRGSAREEGWFVRRDGERFWAAVVLTALRDDQGRMRGIGLVLQDVSERRTAQLALERRARTLATVGTIATAANSATSIGGALDTALLAVCEHGAWQLAHVYLLDDESGTLRHHAWHVAHDLDPHRFAAFIAATDAISPIDLPLPAAVLEQGRTVWVSDLTVMPATGRAPVGSAAGLVSGSGVPVLVGSERVGVLEFFSTSPRPFDVESDLVMRQLGTQLGRVVERERAERRSAALARSVMRLSGGNPPPA</sequence>
<dbReference type="PANTHER" id="PTHR44757">
    <property type="entry name" value="DIGUANYLATE CYCLASE DGCP"/>
    <property type="match status" value="1"/>
</dbReference>
<dbReference type="InterPro" id="IPR052155">
    <property type="entry name" value="Biofilm_reg_signaling"/>
</dbReference>
<dbReference type="InterPro" id="IPR035965">
    <property type="entry name" value="PAS-like_dom_sf"/>
</dbReference>
<feature type="domain" description="PAC" evidence="2">
    <location>
        <begin position="93"/>
        <end position="144"/>
    </location>
</feature>
<dbReference type="Proteomes" id="UP000233781">
    <property type="component" value="Unassembled WGS sequence"/>
</dbReference>
<dbReference type="InterPro" id="IPR013767">
    <property type="entry name" value="PAS_fold"/>
</dbReference>
<accession>A0A2N3YKS4</accession>
<evidence type="ECO:0000313" key="3">
    <source>
        <dbReference type="EMBL" id="PKW27444.1"/>
    </source>
</evidence>
<dbReference type="SUPFAM" id="SSF55781">
    <property type="entry name" value="GAF domain-like"/>
    <property type="match status" value="1"/>
</dbReference>
<dbReference type="Pfam" id="PF00989">
    <property type="entry name" value="PAS"/>
    <property type="match status" value="1"/>
</dbReference>
<organism evidence="3 4">
    <name type="scientific">Phycicoccus duodecadis</name>
    <dbReference type="NCBI Taxonomy" id="173053"/>
    <lineage>
        <taxon>Bacteria</taxon>
        <taxon>Bacillati</taxon>
        <taxon>Actinomycetota</taxon>
        <taxon>Actinomycetes</taxon>
        <taxon>Micrococcales</taxon>
        <taxon>Intrasporangiaceae</taxon>
        <taxon>Phycicoccus</taxon>
    </lineage>
</organism>
<dbReference type="Gene3D" id="3.30.450.40">
    <property type="match status" value="1"/>
</dbReference>
<dbReference type="AlphaFoldDB" id="A0A2N3YKS4"/>
<dbReference type="Pfam" id="PF08448">
    <property type="entry name" value="PAS_4"/>
    <property type="match status" value="1"/>
</dbReference>
<evidence type="ECO:0000313" key="4">
    <source>
        <dbReference type="Proteomes" id="UP000233781"/>
    </source>
</evidence>
<protein>
    <submittedName>
        <fullName evidence="3">PAS domain S-box-containing protein</fullName>
    </submittedName>
</protein>
<evidence type="ECO:0000259" key="2">
    <source>
        <dbReference type="PROSITE" id="PS50113"/>
    </source>
</evidence>
<dbReference type="CDD" id="cd00130">
    <property type="entry name" value="PAS"/>
    <property type="match status" value="2"/>
</dbReference>
<dbReference type="PROSITE" id="PS50113">
    <property type="entry name" value="PAC"/>
    <property type="match status" value="2"/>
</dbReference>
<dbReference type="InterPro" id="IPR000700">
    <property type="entry name" value="PAS-assoc_C"/>
</dbReference>
<dbReference type="Pfam" id="PF08447">
    <property type="entry name" value="PAS_3"/>
    <property type="match status" value="1"/>
</dbReference>
<dbReference type="InterPro" id="IPR013655">
    <property type="entry name" value="PAS_fold_3"/>
</dbReference>
<dbReference type="PANTHER" id="PTHR44757:SF2">
    <property type="entry name" value="BIOFILM ARCHITECTURE MAINTENANCE PROTEIN MBAA"/>
    <property type="match status" value="1"/>
</dbReference>
<dbReference type="InterPro" id="IPR013656">
    <property type="entry name" value="PAS_4"/>
</dbReference>
<dbReference type="SMART" id="SM00091">
    <property type="entry name" value="PAS"/>
    <property type="match status" value="3"/>
</dbReference>
<dbReference type="EMBL" id="PJNE01000001">
    <property type="protein sequence ID" value="PKW27444.1"/>
    <property type="molecule type" value="Genomic_DNA"/>
</dbReference>
<dbReference type="NCBIfam" id="TIGR00229">
    <property type="entry name" value="sensory_box"/>
    <property type="match status" value="2"/>
</dbReference>